<accession>A0A1I0XJN0</accession>
<organism evidence="1 2">
    <name type="scientific">Amycolatopsis marina</name>
    <dbReference type="NCBI Taxonomy" id="490629"/>
    <lineage>
        <taxon>Bacteria</taxon>
        <taxon>Bacillati</taxon>
        <taxon>Actinomycetota</taxon>
        <taxon>Actinomycetes</taxon>
        <taxon>Pseudonocardiales</taxon>
        <taxon>Pseudonocardiaceae</taxon>
        <taxon>Amycolatopsis</taxon>
    </lineage>
</organism>
<sequence>MPLEVDHLRRLLDAGPGAQLMLREGDYVLTGPSGTEEVKGALLVISRAALRDRLGDNPDDDGLREQVALLRTEISTLGA</sequence>
<dbReference type="OrthoDB" id="3629832at2"/>
<dbReference type="RefSeq" id="WP_143101783.1">
    <property type="nucleotide sequence ID" value="NZ_FOKG01000003.1"/>
</dbReference>
<protein>
    <submittedName>
        <fullName evidence="1">Uncharacterized protein</fullName>
    </submittedName>
</protein>
<dbReference type="EMBL" id="FOKG01000003">
    <property type="protein sequence ID" value="SFB00636.1"/>
    <property type="molecule type" value="Genomic_DNA"/>
</dbReference>
<dbReference type="Proteomes" id="UP000243799">
    <property type="component" value="Unassembled WGS sequence"/>
</dbReference>
<name>A0A1I0XJN0_9PSEU</name>
<gene>
    <name evidence="1" type="ORF">SAMN05216266_103233</name>
</gene>
<evidence type="ECO:0000313" key="1">
    <source>
        <dbReference type="EMBL" id="SFB00636.1"/>
    </source>
</evidence>
<keyword evidence="2" id="KW-1185">Reference proteome</keyword>
<evidence type="ECO:0000313" key="2">
    <source>
        <dbReference type="Proteomes" id="UP000243799"/>
    </source>
</evidence>
<proteinExistence type="predicted"/>
<dbReference type="STRING" id="490629.SAMN05216266_103233"/>
<reference evidence="2" key="1">
    <citation type="submission" date="2016-10" db="EMBL/GenBank/DDBJ databases">
        <authorList>
            <person name="Varghese N."/>
            <person name="Submissions S."/>
        </authorList>
    </citation>
    <scope>NUCLEOTIDE SEQUENCE [LARGE SCALE GENOMIC DNA]</scope>
    <source>
        <strain evidence="2">CGMCC 4.3568</strain>
    </source>
</reference>
<dbReference type="AlphaFoldDB" id="A0A1I0XJN0"/>